<evidence type="ECO:0000256" key="2">
    <source>
        <dbReference type="ARBA" id="ARBA00009808"/>
    </source>
</evidence>
<evidence type="ECO:0000256" key="1">
    <source>
        <dbReference type="ARBA" id="ARBA00004141"/>
    </source>
</evidence>
<dbReference type="KEGG" id="tmn:UCRPA7_4812"/>
<dbReference type="PANTHER" id="PTHR12560">
    <property type="entry name" value="LONGEVITY ASSURANCE FACTOR 1 LAG1"/>
    <property type="match status" value="1"/>
</dbReference>
<dbReference type="InterPro" id="IPR016439">
    <property type="entry name" value="Lag1/Lac1-like"/>
</dbReference>
<evidence type="ECO:0000256" key="5">
    <source>
        <dbReference type="ARBA" id="ARBA00023136"/>
    </source>
</evidence>
<dbReference type="Proteomes" id="UP000014074">
    <property type="component" value="Unassembled WGS sequence"/>
</dbReference>
<dbReference type="Pfam" id="PF03798">
    <property type="entry name" value="TRAM_LAG1_CLN8"/>
    <property type="match status" value="1"/>
</dbReference>
<dbReference type="GeneID" id="19325302"/>
<evidence type="ECO:0000313" key="10">
    <source>
        <dbReference type="EMBL" id="EON99591.1"/>
    </source>
</evidence>
<feature type="transmembrane region" description="Helical" evidence="8">
    <location>
        <begin position="87"/>
        <end position="109"/>
    </location>
</feature>
<evidence type="ECO:0000256" key="3">
    <source>
        <dbReference type="ARBA" id="ARBA00022692"/>
    </source>
</evidence>
<feature type="region of interest" description="Disordered" evidence="7">
    <location>
        <begin position="368"/>
        <end position="387"/>
    </location>
</feature>
<evidence type="ECO:0000256" key="8">
    <source>
        <dbReference type="SAM" id="Phobius"/>
    </source>
</evidence>
<dbReference type="AlphaFoldDB" id="R8BJV1"/>
<feature type="transmembrane region" description="Helical" evidence="8">
    <location>
        <begin position="30"/>
        <end position="56"/>
    </location>
</feature>
<sequence length="443" mass="51168">MNGPLYMQTANNTVLVRRLKRKGDGPMKQLARWFIENQIGFCFNILALLFCTHFLLPKAQSHTVKYFTLSYYHADTGKYGIGSDDGYFIAFFIVLLTGLRAVTMEYMFAPLAKRWGISKKKEVTRFSEQAWNIVWYGGSSALGVYLYYTSPYWLNMKELWTDWPNRELGGLMKAYLLWELVYYTQQCLILNIEERRKDHWQMFSHHLITIVLIYGSYRFGHTRVGNVILVLMDTVDVVLVVAKCTKYLGFTRVCDALFGLFMLSWFVNRHIIYNLICWSVWEDTPKIMPTGCFRGAYNNLTGPFEIPEGTRSYLSEAIRRSDGLLCYDDKVMKGFLACLVSLQLIMIVWFFMIVKVAVRVINGTGADDVRSDDEAGDSEDEEEFIYEEAQPLEEEVGVEEIDLKNWERRTGVKRQASTSGVSLPGHSDRKELLGRIGCEKQVE</sequence>
<dbReference type="RefSeq" id="XP_007915554.1">
    <property type="nucleotide sequence ID" value="XM_007917363.1"/>
</dbReference>
<feature type="compositionally biased region" description="Acidic residues" evidence="7">
    <location>
        <begin position="374"/>
        <end position="387"/>
    </location>
</feature>
<dbReference type="SMART" id="SM00724">
    <property type="entry name" value="TLC"/>
    <property type="match status" value="1"/>
</dbReference>
<keyword evidence="5 6" id="KW-0472">Membrane</keyword>
<dbReference type="EMBL" id="KB933141">
    <property type="protein sequence ID" value="EON99591.1"/>
    <property type="molecule type" value="Genomic_DNA"/>
</dbReference>
<comment type="similarity">
    <text evidence="2">Belongs to the sphingosine N-acyltransferase family.</text>
</comment>
<organism evidence="10 11">
    <name type="scientific">Phaeoacremonium minimum (strain UCR-PA7)</name>
    <name type="common">Esca disease fungus</name>
    <name type="synonym">Togninia minima</name>
    <dbReference type="NCBI Taxonomy" id="1286976"/>
    <lineage>
        <taxon>Eukaryota</taxon>
        <taxon>Fungi</taxon>
        <taxon>Dikarya</taxon>
        <taxon>Ascomycota</taxon>
        <taxon>Pezizomycotina</taxon>
        <taxon>Sordariomycetes</taxon>
        <taxon>Sordariomycetidae</taxon>
        <taxon>Togniniales</taxon>
        <taxon>Togniniaceae</taxon>
        <taxon>Phaeoacremonium</taxon>
    </lineage>
</organism>
<protein>
    <submittedName>
        <fullName evidence="10">Putative longevity-assurance protein</fullName>
    </submittedName>
</protein>
<gene>
    <name evidence="10" type="ORF">UCRPA7_4812</name>
</gene>
<dbReference type="GO" id="GO:0016020">
    <property type="term" value="C:membrane"/>
    <property type="evidence" value="ECO:0007669"/>
    <property type="project" value="UniProtKB-SubCell"/>
</dbReference>
<evidence type="ECO:0000256" key="4">
    <source>
        <dbReference type="ARBA" id="ARBA00022989"/>
    </source>
</evidence>
<dbReference type="eggNOG" id="KOG1607">
    <property type="taxonomic scope" value="Eukaryota"/>
</dbReference>
<name>R8BJV1_PHAM7</name>
<feature type="transmembrane region" description="Helical" evidence="8">
    <location>
        <begin position="130"/>
        <end position="148"/>
    </location>
</feature>
<keyword evidence="4 8" id="KW-1133">Transmembrane helix</keyword>
<dbReference type="GO" id="GO:0050291">
    <property type="term" value="F:sphingosine N-acyltransferase activity"/>
    <property type="evidence" value="ECO:0007669"/>
    <property type="project" value="InterPro"/>
</dbReference>
<dbReference type="PROSITE" id="PS50922">
    <property type="entry name" value="TLC"/>
    <property type="match status" value="1"/>
</dbReference>
<evidence type="ECO:0000259" key="9">
    <source>
        <dbReference type="PROSITE" id="PS50922"/>
    </source>
</evidence>
<comment type="subcellular location">
    <subcellularLocation>
        <location evidence="1">Membrane</location>
        <topology evidence="1">Multi-pass membrane protein</topology>
    </subcellularLocation>
</comment>
<accession>R8BJV1</accession>
<feature type="transmembrane region" description="Helical" evidence="8">
    <location>
        <begin position="334"/>
        <end position="354"/>
    </location>
</feature>
<keyword evidence="11" id="KW-1185">Reference proteome</keyword>
<keyword evidence="3 6" id="KW-0812">Transmembrane</keyword>
<evidence type="ECO:0000313" key="11">
    <source>
        <dbReference type="Proteomes" id="UP000014074"/>
    </source>
</evidence>
<proteinExistence type="inferred from homology"/>
<reference evidence="11" key="1">
    <citation type="journal article" date="2013" name="Genome Announc.">
        <title>Draft genome sequence of the ascomycete Phaeoacremonium aleophilum strain UCR-PA7, a causal agent of the esca disease complex in grapevines.</title>
        <authorList>
            <person name="Blanco-Ulate B."/>
            <person name="Rolshausen P."/>
            <person name="Cantu D."/>
        </authorList>
    </citation>
    <scope>NUCLEOTIDE SEQUENCE [LARGE SCALE GENOMIC DNA]</scope>
    <source>
        <strain evidence="11">UCR-PA7</strain>
    </source>
</reference>
<evidence type="ECO:0000256" key="6">
    <source>
        <dbReference type="PROSITE-ProRule" id="PRU00205"/>
    </source>
</evidence>
<dbReference type="OrthoDB" id="537032at2759"/>
<dbReference type="InterPro" id="IPR006634">
    <property type="entry name" value="TLC-dom"/>
</dbReference>
<dbReference type="GO" id="GO:0046513">
    <property type="term" value="P:ceramide biosynthetic process"/>
    <property type="evidence" value="ECO:0007669"/>
    <property type="project" value="InterPro"/>
</dbReference>
<feature type="domain" description="TLC" evidence="9">
    <location>
        <begin position="124"/>
        <end position="362"/>
    </location>
</feature>
<feature type="transmembrane region" description="Helical" evidence="8">
    <location>
        <begin position="226"/>
        <end position="245"/>
    </location>
</feature>
<evidence type="ECO:0000256" key="7">
    <source>
        <dbReference type="SAM" id="MobiDB-lite"/>
    </source>
</evidence>
<dbReference type="PANTHER" id="PTHR12560:SF0">
    <property type="entry name" value="LD18904P"/>
    <property type="match status" value="1"/>
</dbReference>
<dbReference type="HOGENOM" id="CLU_028277_2_2_1"/>